<feature type="region of interest" description="Disordered" evidence="6">
    <location>
        <begin position="504"/>
        <end position="552"/>
    </location>
</feature>
<evidence type="ECO:0000259" key="8">
    <source>
        <dbReference type="PROSITE" id="PS50850"/>
    </source>
</evidence>
<dbReference type="PROSITE" id="PS50850">
    <property type="entry name" value="MFS"/>
    <property type="match status" value="1"/>
</dbReference>
<reference evidence="9" key="1">
    <citation type="submission" date="2023-07" db="EMBL/GenBank/DDBJ databases">
        <authorList>
            <consortium name="AG Swart"/>
            <person name="Singh M."/>
            <person name="Singh A."/>
            <person name="Seah K."/>
            <person name="Emmerich C."/>
        </authorList>
    </citation>
    <scope>NUCLEOTIDE SEQUENCE</scope>
    <source>
        <strain evidence="9">DP1</strain>
    </source>
</reference>
<dbReference type="SUPFAM" id="SSF103473">
    <property type="entry name" value="MFS general substrate transporter"/>
    <property type="match status" value="1"/>
</dbReference>
<keyword evidence="3 7" id="KW-0812">Transmembrane</keyword>
<keyword evidence="10" id="KW-1185">Reference proteome</keyword>
<evidence type="ECO:0000313" key="10">
    <source>
        <dbReference type="Proteomes" id="UP001295684"/>
    </source>
</evidence>
<feature type="compositionally biased region" description="Basic and acidic residues" evidence="6">
    <location>
        <begin position="504"/>
        <end position="519"/>
    </location>
</feature>
<evidence type="ECO:0000256" key="6">
    <source>
        <dbReference type="SAM" id="MobiDB-lite"/>
    </source>
</evidence>
<feature type="transmembrane region" description="Helical" evidence="7">
    <location>
        <begin position="108"/>
        <end position="131"/>
    </location>
</feature>
<feature type="compositionally biased region" description="Acidic residues" evidence="6">
    <location>
        <begin position="243"/>
        <end position="259"/>
    </location>
</feature>
<dbReference type="GO" id="GO:0005765">
    <property type="term" value="C:lysosomal membrane"/>
    <property type="evidence" value="ECO:0007669"/>
    <property type="project" value="TreeGrafter"/>
</dbReference>
<dbReference type="InterPro" id="IPR036259">
    <property type="entry name" value="MFS_trans_sf"/>
</dbReference>
<dbReference type="GO" id="GO:0022857">
    <property type="term" value="F:transmembrane transporter activity"/>
    <property type="evidence" value="ECO:0007669"/>
    <property type="project" value="InterPro"/>
</dbReference>
<dbReference type="InterPro" id="IPR051068">
    <property type="entry name" value="MFS_Domain-Containing_Protein"/>
</dbReference>
<feature type="transmembrane region" description="Helical" evidence="7">
    <location>
        <begin position="465"/>
        <end position="483"/>
    </location>
</feature>
<keyword evidence="2" id="KW-0813">Transport</keyword>
<organism evidence="9 10">
    <name type="scientific">Euplotes crassus</name>
    <dbReference type="NCBI Taxonomy" id="5936"/>
    <lineage>
        <taxon>Eukaryota</taxon>
        <taxon>Sar</taxon>
        <taxon>Alveolata</taxon>
        <taxon>Ciliophora</taxon>
        <taxon>Intramacronucleata</taxon>
        <taxon>Spirotrichea</taxon>
        <taxon>Hypotrichia</taxon>
        <taxon>Euplotida</taxon>
        <taxon>Euplotidae</taxon>
        <taxon>Moneuplotes</taxon>
    </lineage>
</organism>
<evidence type="ECO:0000256" key="4">
    <source>
        <dbReference type="ARBA" id="ARBA00022989"/>
    </source>
</evidence>
<keyword evidence="4 7" id="KW-1133">Transmembrane helix</keyword>
<gene>
    <name evidence="9" type="ORF">ECRASSUSDP1_LOCUS5046</name>
</gene>
<feature type="transmembrane region" description="Helical" evidence="7">
    <location>
        <begin position="175"/>
        <end position="200"/>
    </location>
</feature>
<dbReference type="InterPro" id="IPR011701">
    <property type="entry name" value="MFS"/>
</dbReference>
<dbReference type="AlphaFoldDB" id="A0AAD1UE26"/>
<feature type="domain" description="Major facilitator superfamily (MFS) profile" evidence="8">
    <location>
        <begin position="42"/>
        <end position="488"/>
    </location>
</feature>
<feature type="transmembrane region" description="Helical" evidence="7">
    <location>
        <begin position="44"/>
        <end position="65"/>
    </location>
</feature>
<evidence type="ECO:0000256" key="3">
    <source>
        <dbReference type="ARBA" id="ARBA00022692"/>
    </source>
</evidence>
<dbReference type="Proteomes" id="UP001295684">
    <property type="component" value="Unassembled WGS sequence"/>
</dbReference>
<dbReference type="PANTHER" id="PTHR23510">
    <property type="entry name" value="INNER MEMBRANE TRANSPORT PROTEIN YAJR"/>
    <property type="match status" value="1"/>
</dbReference>
<evidence type="ECO:0000256" key="7">
    <source>
        <dbReference type="SAM" id="Phobius"/>
    </source>
</evidence>
<evidence type="ECO:0000256" key="2">
    <source>
        <dbReference type="ARBA" id="ARBA00022448"/>
    </source>
</evidence>
<feature type="transmembrane region" description="Helical" evidence="7">
    <location>
        <begin position="77"/>
        <end position="96"/>
    </location>
</feature>
<evidence type="ECO:0000313" key="9">
    <source>
        <dbReference type="EMBL" id="CAI2363709.1"/>
    </source>
</evidence>
<comment type="caution">
    <text evidence="9">The sequence shown here is derived from an EMBL/GenBank/DDBJ whole genome shotgun (WGS) entry which is preliminary data.</text>
</comment>
<comment type="subcellular location">
    <subcellularLocation>
        <location evidence="1">Endomembrane system</location>
        <topology evidence="1">Multi-pass membrane protein</topology>
    </subcellularLocation>
</comment>
<protein>
    <recommendedName>
        <fullName evidence="8">Major facilitator superfamily (MFS) profile domain-containing protein</fullName>
    </recommendedName>
</protein>
<proteinExistence type="predicted"/>
<sequence>MNDSIQNELETPFLNGKVNSTTVERDLQLVKMYKELEHSYSWKIIFYMNVFLACVSFSIVLPSLWPYLQRFGADENFLAMVLAIYSIGEFLGSIIWGYVHNASSMKFSLYTCIGAGFVGSLLYSFGGYFIGWGKWLVFLGRFIQGLWTGGQQTIEQAYITECIDKDENLNMIADLGASAVLGFILGPVIGLICGFINFRVGSFYVDEHTSNGYFQAIFTIIMFLGTIFLFTEIPREYRRGLQDEEEDEEDDEDVSVDEEEEYDEDIAKILHQDPEEATYHILDDQQKSFLSKLKPNQTGVVVCLLIFLIHFNGFAVQETVMTPISTDVVHKYTNTLDYPESFAYILFACSGFLSLLTFLALKKINTWTSDKNFVLISSIMGLVGYFLLLDFSPGIIEPARFVIGFCIISVTFPLGRGVTLSLFSKLIGKHKAGVYMGYMLAVGAISRIIGPFWSVQSLNVSPSLTFGVSAFLFLINIIVQLIYSDSLSAHWSYYIEQYEEREEAEREGKDAPKVDRKDSYSPYNPSPGAQYLFPNKRSTKSKFKGKNINGMV</sequence>
<dbReference type="GO" id="GO:0012505">
    <property type="term" value="C:endomembrane system"/>
    <property type="evidence" value="ECO:0007669"/>
    <property type="project" value="UniProtKB-SubCell"/>
</dbReference>
<feature type="transmembrane region" description="Helical" evidence="7">
    <location>
        <begin position="298"/>
        <end position="316"/>
    </location>
</feature>
<feature type="transmembrane region" description="Helical" evidence="7">
    <location>
        <begin position="401"/>
        <end position="423"/>
    </location>
</feature>
<dbReference type="Pfam" id="PF07690">
    <property type="entry name" value="MFS_1"/>
    <property type="match status" value="1"/>
</dbReference>
<accession>A0AAD1UE26</accession>
<evidence type="ECO:0000256" key="5">
    <source>
        <dbReference type="ARBA" id="ARBA00023136"/>
    </source>
</evidence>
<feature type="transmembrane region" description="Helical" evidence="7">
    <location>
        <begin position="212"/>
        <end position="231"/>
    </location>
</feature>
<keyword evidence="5 7" id="KW-0472">Membrane</keyword>
<feature type="transmembrane region" description="Helical" evidence="7">
    <location>
        <begin position="435"/>
        <end position="453"/>
    </location>
</feature>
<name>A0AAD1UE26_EUPCR</name>
<evidence type="ECO:0000256" key="1">
    <source>
        <dbReference type="ARBA" id="ARBA00004127"/>
    </source>
</evidence>
<dbReference type="InterPro" id="IPR020846">
    <property type="entry name" value="MFS_dom"/>
</dbReference>
<dbReference type="Gene3D" id="1.20.1250.20">
    <property type="entry name" value="MFS general substrate transporter like domains"/>
    <property type="match status" value="1"/>
</dbReference>
<dbReference type="EMBL" id="CAMPGE010004859">
    <property type="protein sequence ID" value="CAI2363709.1"/>
    <property type="molecule type" value="Genomic_DNA"/>
</dbReference>
<feature type="region of interest" description="Disordered" evidence="6">
    <location>
        <begin position="240"/>
        <end position="259"/>
    </location>
</feature>
<feature type="transmembrane region" description="Helical" evidence="7">
    <location>
        <begin position="373"/>
        <end position="389"/>
    </location>
</feature>
<dbReference type="PANTHER" id="PTHR23510:SF3">
    <property type="entry name" value="MAJOR FACILITATOR SUPERFAMILY DOMAIN-CONTAINING PROTEIN 8"/>
    <property type="match status" value="1"/>
</dbReference>
<feature type="transmembrane region" description="Helical" evidence="7">
    <location>
        <begin position="342"/>
        <end position="361"/>
    </location>
</feature>